<dbReference type="RefSeq" id="WP_394831019.1">
    <property type="nucleotide sequence ID" value="NZ_CP089929.1"/>
</dbReference>
<proteinExistence type="predicted"/>
<organism evidence="1 2">
    <name type="scientific">Pendulispora rubella</name>
    <dbReference type="NCBI Taxonomy" id="2741070"/>
    <lineage>
        <taxon>Bacteria</taxon>
        <taxon>Pseudomonadati</taxon>
        <taxon>Myxococcota</taxon>
        <taxon>Myxococcia</taxon>
        <taxon>Myxococcales</taxon>
        <taxon>Sorangiineae</taxon>
        <taxon>Pendulisporaceae</taxon>
        <taxon>Pendulispora</taxon>
    </lineage>
</organism>
<gene>
    <name evidence="1" type="ORF">LVJ94_31365</name>
</gene>
<accession>A0ABZ2KRX3</accession>
<evidence type="ECO:0000313" key="2">
    <source>
        <dbReference type="Proteomes" id="UP001374803"/>
    </source>
</evidence>
<name>A0ABZ2KRX3_9BACT</name>
<evidence type="ECO:0000313" key="1">
    <source>
        <dbReference type="EMBL" id="WXB01404.1"/>
    </source>
</evidence>
<reference evidence="1" key="1">
    <citation type="submission" date="2021-12" db="EMBL/GenBank/DDBJ databases">
        <title>Discovery of the Pendulisporaceae a myxobacterial family with distinct sporulation behavior and unique specialized metabolism.</title>
        <authorList>
            <person name="Garcia R."/>
            <person name="Popoff A."/>
            <person name="Bader C.D."/>
            <person name="Loehr J."/>
            <person name="Walesch S."/>
            <person name="Walt C."/>
            <person name="Boldt J."/>
            <person name="Bunk B."/>
            <person name="Haeckl F.J.F.P.J."/>
            <person name="Gunesch A.P."/>
            <person name="Birkelbach J."/>
            <person name="Nuebel U."/>
            <person name="Pietschmann T."/>
            <person name="Bach T."/>
            <person name="Mueller R."/>
        </authorList>
    </citation>
    <scope>NUCLEOTIDE SEQUENCE</scope>
    <source>
        <strain evidence="1">MSr11367</strain>
    </source>
</reference>
<dbReference type="Proteomes" id="UP001374803">
    <property type="component" value="Chromosome"/>
</dbReference>
<dbReference type="EMBL" id="CP089983">
    <property type="protein sequence ID" value="WXB01404.1"/>
    <property type="molecule type" value="Genomic_DNA"/>
</dbReference>
<sequence length="167" mass="17605">MALSEEAFSAVVEGGCDACSSKKLTIEALVAQKLPLLGGEVYGAPSWGYKGEDLVRGTFLIACAGCKKELFSATACPRCQASGGVERALEQENAFPLPASCGQCGSERLSAMAFVPATVVYEGKRANKARTHVAPEDAGFHAYRVECLDCRALEERRNPCPLCAGPA</sequence>
<protein>
    <submittedName>
        <fullName evidence="1">Uncharacterized protein</fullName>
    </submittedName>
</protein>
<keyword evidence="2" id="KW-1185">Reference proteome</keyword>